<dbReference type="AlphaFoldDB" id="A0A8H4IJ92"/>
<evidence type="ECO:0000313" key="2">
    <source>
        <dbReference type="Proteomes" id="UP000572817"/>
    </source>
</evidence>
<dbReference type="GO" id="GO:0032259">
    <property type="term" value="P:methylation"/>
    <property type="evidence" value="ECO:0007669"/>
    <property type="project" value="UniProtKB-KW"/>
</dbReference>
<dbReference type="Gene3D" id="3.40.50.150">
    <property type="entry name" value="Vaccinia Virus protein VP39"/>
    <property type="match status" value="1"/>
</dbReference>
<dbReference type="GO" id="GO:0008168">
    <property type="term" value="F:methyltransferase activity"/>
    <property type="evidence" value="ECO:0007669"/>
    <property type="project" value="UniProtKB-KW"/>
</dbReference>
<comment type="caution">
    <text evidence="1">The sequence shown here is derived from an EMBL/GenBank/DDBJ whole genome shotgun (WGS) entry which is preliminary data.</text>
</comment>
<sequence length="324" mass="35706">MVAAVGITDPLPANAAAHQASTFIEVDSEPGSTFEDAAGGLTLSSSASLSSSVRDHSFEFGRRYHRYQDGKYAFPDDKPEQEREHMKHFAIITAMGDRLHYAPIRKNPENILDLGTGTGTWCVEMGEQYPSALVQGVDLSSIQPSWAPPNVQFVIDDAEAQCVYPPDHFDLIHARHTVQAFRDYQGMLAQAHNDDGSMPPDFAFARMLQLVGRGLAAMSINLGGVRDIRNQLERAGFTSIHERTFKVPLGPWARDALLKKVGAYYRAIAVDGLQAITLRPMCNGLGWTPEEVDVFLGGVRRSLLDAEVHAYQVLHVIYAQKAEL</sequence>
<dbReference type="PANTHER" id="PTHR43591">
    <property type="entry name" value="METHYLTRANSFERASE"/>
    <property type="match status" value="1"/>
</dbReference>
<proteinExistence type="predicted"/>
<keyword evidence="1" id="KW-0808">Transferase</keyword>
<dbReference type="PANTHER" id="PTHR43591:SF24">
    <property type="entry name" value="2-METHOXY-6-POLYPRENYL-1,4-BENZOQUINOL METHYLASE, MITOCHONDRIAL"/>
    <property type="match status" value="1"/>
</dbReference>
<dbReference type="Proteomes" id="UP000572817">
    <property type="component" value="Unassembled WGS sequence"/>
</dbReference>
<organism evidence="1 2">
    <name type="scientific">Botryosphaeria dothidea</name>
    <dbReference type="NCBI Taxonomy" id="55169"/>
    <lineage>
        <taxon>Eukaryota</taxon>
        <taxon>Fungi</taxon>
        <taxon>Dikarya</taxon>
        <taxon>Ascomycota</taxon>
        <taxon>Pezizomycotina</taxon>
        <taxon>Dothideomycetes</taxon>
        <taxon>Dothideomycetes incertae sedis</taxon>
        <taxon>Botryosphaeriales</taxon>
        <taxon>Botryosphaeriaceae</taxon>
        <taxon>Botryosphaeria</taxon>
    </lineage>
</organism>
<dbReference type="EMBL" id="WWBZ02000073">
    <property type="protein sequence ID" value="KAF4302375.1"/>
    <property type="molecule type" value="Genomic_DNA"/>
</dbReference>
<evidence type="ECO:0000313" key="1">
    <source>
        <dbReference type="EMBL" id="KAF4302375.1"/>
    </source>
</evidence>
<name>A0A8H4IJ92_9PEZI</name>
<keyword evidence="1" id="KW-0489">Methyltransferase</keyword>
<reference evidence="1" key="1">
    <citation type="submission" date="2020-04" db="EMBL/GenBank/DDBJ databases">
        <title>Genome Assembly and Annotation of Botryosphaeria dothidea sdau 11-99, a Latent Pathogen of Apple Fruit Ring Rot in China.</title>
        <authorList>
            <person name="Yu C."/>
            <person name="Diao Y."/>
            <person name="Lu Q."/>
            <person name="Zhao J."/>
            <person name="Cui S."/>
            <person name="Peng C."/>
            <person name="He B."/>
            <person name="Liu H."/>
        </authorList>
    </citation>
    <scope>NUCLEOTIDE SEQUENCE [LARGE SCALE GENOMIC DNA]</scope>
    <source>
        <strain evidence="1">Sdau11-99</strain>
    </source>
</reference>
<keyword evidence="2" id="KW-1185">Reference proteome</keyword>
<accession>A0A8H4IJ92</accession>
<dbReference type="Pfam" id="PF13489">
    <property type="entry name" value="Methyltransf_23"/>
    <property type="match status" value="1"/>
</dbReference>
<dbReference type="CDD" id="cd02440">
    <property type="entry name" value="AdoMet_MTases"/>
    <property type="match status" value="1"/>
</dbReference>
<protein>
    <submittedName>
        <fullName evidence="1">Methyltransferase domain-containing protein</fullName>
    </submittedName>
</protein>
<dbReference type="InterPro" id="IPR029063">
    <property type="entry name" value="SAM-dependent_MTases_sf"/>
</dbReference>
<dbReference type="OrthoDB" id="2013972at2759"/>
<dbReference type="SUPFAM" id="SSF53335">
    <property type="entry name" value="S-adenosyl-L-methionine-dependent methyltransferases"/>
    <property type="match status" value="1"/>
</dbReference>
<gene>
    <name evidence="1" type="ORF">GTA08_BOTSDO10436</name>
</gene>